<dbReference type="GO" id="GO:0042796">
    <property type="term" value="P:snRNA transcription by RNA polymerase III"/>
    <property type="evidence" value="ECO:0007669"/>
    <property type="project" value="TreeGrafter"/>
</dbReference>
<dbReference type="PANTHER" id="PTHR15131:SF3">
    <property type="entry name" value="SNRNA-ACTIVATING PROTEIN COMPLEX SUBUNIT 1"/>
    <property type="match status" value="1"/>
</dbReference>
<organism evidence="2 3">
    <name type="scientific">Xenopus laevis</name>
    <name type="common">African clawed frog</name>
    <dbReference type="NCBI Taxonomy" id="8355"/>
    <lineage>
        <taxon>Eukaryota</taxon>
        <taxon>Metazoa</taxon>
        <taxon>Chordata</taxon>
        <taxon>Craniata</taxon>
        <taxon>Vertebrata</taxon>
        <taxon>Euteleostomi</taxon>
        <taxon>Amphibia</taxon>
        <taxon>Batrachia</taxon>
        <taxon>Anura</taxon>
        <taxon>Pipoidea</taxon>
        <taxon>Pipidae</taxon>
        <taxon>Xenopodinae</taxon>
        <taxon>Xenopus</taxon>
        <taxon>Xenopus</taxon>
    </lineage>
</organism>
<gene>
    <name evidence="2" type="ORF">XELAEV_18039791mg</name>
</gene>
<evidence type="ECO:0000256" key="1">
    <source>
        <dbReference type="SAM" id="MobiDB-lite"/>
    </source>
</evidence>
<evidence type="ECO:0000313" key="3">
    <source>
        <dbReference type="Proteomes" id="UP000694892"/>
    </source>
</evidence>
<dbReference type="Proteomes" id="UP000694892">
    <property type="component" value="Chromosome 8L"/>
</dbReference>
<dbReference type="GO" id="GO:0019185">
    <property type="term" value="C:snRNA-activating protein complex"/>
    <property type="evidence" value="ECO:0007669"/>
    <property type="project" value="TreeGrafter"/>
</dbReference>
<feature type="compositionally biased region" description="Basic and acidic residues" evidence="1">
    <location>
        <begin position="226"/>
        <end position="237"/>
    </location>
</feature>
<dbReference type="GO" id="GO:0042795">
    <property type="term" value="P:snRNA transcription by RNA polymerase II"/>
    <property type="evidence" value="ECO:0007669"/>
    <property type="project" value="TreeGrafter"/>
</dbReference>
<dbReference type="PANTHER" id="PTHR15131">
    <property type="entry name" value="SMALL NUCLEAR RNA ACTIVATING COMPLEX, POLYPEPTIDE 1"/>
    <property type="match status" value="1"/>
</dbReference>
<dbReference type="EMBL" id="CM004480">
    <property type="protein sequence ID" value="OCT68489.1"/>
    <property type="molecule type" value="Genomic_DNA"/>
</dbReference>
<dbReference type="OMA" id="RDDMQNV"/>
<dbReference type="OrthoDB" id="20127at2759"/>
<dbReference type="Pfam" id="PF09808">
    <property type="entry name" value="SNAPC1"/>
    <property type="match status" value="1"/>
</dbReference>
<evidence type="ECO:0008006" key="4">
    <source>
        <dbReference type="Google" id="ProtNLM"/>
    </source>
</evidence>
<dbReference type="KEGG" id="xla:432310"/>
<reference evidence="3" key="1">
    <citation type="journal article" date="2016" name="Nature">
        <title>Genome evolution in the allotetraploid frog Xenopus laevis.</title>
        <authorList>
            <person name="Session A.M."/>
            <person name="Uno Y."/>
            <person name="Kwon T."/>
            <person name="Chapman J.A."/>
            <person name="Toyoda A."/>
            <person name="Takahashi S."/>
            <person name="Fukui A."/>
            <person name="Hikosaka A."/>
            <person name="Suzuki A."/>
            <person name="Kondo M."/>
            <person name="van Heeringen S.J."/>
            <person name="Quigley I."/>
            <person name="Heinz S."/>
            <person name="Ogino H."/>
            <person name="Ochi H."/>
            <person name="Hellsten U."/>
            <person name="Lyons J.B."/>
            <person name="Simakov O."/>
            <person name="Putnam N."/>
            <person name="Stites J."/>
            <person name="Kuroki Y."/>
            <person name="Tanaka T."/>
            <person name="Michiue T."/>
            <person name="Watanabe M."/>
            <person name="Bogdanovic O."/>
            <person name="Lister R."/>
            <person name="Georgiou G."/>
            <person name="Paranjpe S.S."/>
            <person name="van Kruijsbergen I."/>
            <person name="Shu S."/>
            <person name="Carlson J."/>
            <person name="Kinoshita T."/>
            <person name="Ohta Y."/>
            <person name="Mawaribuchi S."/>
            <person name="Jenkins J."/>
            <person name="Grimwood J."/>
            <person name="Schmutz J."/>
            <person name="Mitros T."/>
            <person name="Mozaffari S.V."/>
            <person name="Suzuki Y."/>
            <person name="Haramoto Y."/>
            <person name="Yamamoto T.S."/>
            <person name="Takagi C."/>
            <person name="Heald R."/>
            <person name="Miller K."/>
            <person name="Haudenschild C."/>
            <person name="Kitzman J."/>
            <person name="Nakayama T."/>
            <person name="Izutsu Y."/>
            <person name="Robert J."/>
            <person name="Fortriede J."/>
            <person name="Burns K."/>
            <person name="Lotay V."/>
            <person name="Karimi K."/>
            <person name="Yasuoka Y."/>
            <person name="Dichmann D.S."/>
            <person name="Flajnik M.F."/>
            <person name="Houston D.W."/>
            <person name="Shendure J."/>
            <person name="DuPasquier L."/>
            <person name="Vize P.D."/>
            <person name="Zorn A.M."/>
            <person name="Ito M."/>
            <person name="Marcotte E.M."/>
            <person name="Wallingford J.B."/>
            <person name="Ito Y."/>
            <person name="Asashima M."/>
            <person name="Ueno N."/>
            <person name="Matsuda Y."/>
            <person name="Veenstra G.J."/>
            <person name="Fujiyama A."/>
            <person name="Harland R.M."/>
            <person name="Taira M."/>
            <person name="Rokhsar D.S."/>
        </authorList>
    </citation>
    <scope>NUCLEOTIDE SEQUENCE [LARGE SCALE GENOMIC DNA]</scope>
    <source>
        <strain evidence="3">J</strain>
    </source>
</reference>
<dbReference type="GO" id="GO:0043565">
    <property type="term" value="F:sequence-specific DNA binding"/>
    <property type="evidence" value="ECO:0007669"/>
    <property type="project" value="TreeGrafter"/>
</dbReference>
<name>A0A974C8B8_XENLA</name>
<evidence type="ECO:0000313" key="2">
    <source>
        <dbReference type="EMBL" id="OCT68489.1"/>
    </source>
</evidence>
<dbReference type="AlphaFoldDB" id="A0A974C8B8"/>
<protein>
    <recommendedName>
        <fullName evidence="4">snRNA-activating protein complex subunit 1</fullName>
    </recommendedName>
</protein>
<dbReference type="InterPro" id="IPR019188">
    <property type="entry name" value="SNAPC1"/>
</dbReference>
<proteinExistence type="predicted"/>
<feature type="compositionally biased region" description="Basic residues" evidence="1">
    <location>
        <begin position="297"/>
        <end position="308"/>
    </location>
</feature>
<feature type="region of interest" description="Disordered" evidence="1">
    <location>
        <begin position="226"/>
        <end position="351"/>
    </location>
</feature>
<accession>A0A974C8B8</accession>
<sequence>MTTPGLKADCETLLGRFQETDSVRFEEFAAIWKDMKFSHIFFGGMRNLEMCKFAREALSVASYYFLPPYTFQIRVGALYLLYGLYNSQLCQPKQKIRIALKDWNDIDKFYQDLIGAQHLDAAYIMRQLRISRAFHFTGMPEFLTFRYHRNQPRHVGKDEFKDARDRVQDLVTSETLEEMLNIHEHYQKTKCLISADKSQPDRSLSLVKEDFVPNLKHLLSEHESWKLEKGKPRTKIDDENEEKEGASQESESSERAQTLAKIKSKCYGAVTEAPKSRRHRQVKMASSDSSSDCVGKKSQKSKRKRRAPRKTEILKGSKLGKSKKNMPTIPEEDSTSSSSGETYVPKRTRKR</sequence>